<dbReference type="OrthoDB" id="3181812at2"/>
<dbReference type="Pfam" id="PF00126">
    <property type="entry name" value="HTH_1"/>
    <property type="match status" value="1"/>
</dbReference>
<dbReference type="RefSeq" id="WP_072478196.1">
    <property type="nucleotide sequence ID" value="NZ_FPJG01000006.1"/>
</dbReference>
<sequence length="292" mass="30570">MELRQLEYFVAVVDEGGFARAAETLHIVQSAISQQVKRLERELGLILFDRRPRQVELTGAGAAFLPHARSVLAAVTAARGAAADLAAGERRTLRVGTSEGLGRHLEGILAVLAERHPEARVDLSAANTGDKLDAVRRGDLDAAFVRAPRDTDGLSVLPLWDADLVVALPASHPAAAESVVPLAVLADLPAALAPAGTAAGVARLIADACVRAGFRPLTGPPFTNLQDLLAGPVAGGRCWTLVYADVAAHTPARRVAFRRPDPAITVPTTLVTRSAPAGLVQALRSAAAEYRP</sequence>
<comment type="similarity">
    <text evidence="1">Belongs to the LysR transcriptional regulatory family.</text>
</comment>
<organism evidence="6 7">
    <name type="scientific">Amycolatopsis australiensis</name>
    <dbReference type="NCBI Taxonomy" id="546364"/>
    <lineage>
        <taxon>Bacteria</taxon>
        <taxon>Bacillati</taxon>
        <taxon>Actinomycetota</taxon>
        <taxon>Actinomycetes</taxon>
        <taxon>Pseudonocardiales</taxon>
        <taxon>Pseudonocardiaceae</taxon>
        <taxon>Amycolatopsis</taxon>
    </lineage>
</organism>
<dbReference type="SUPFAM" id="SSF53850">
    <property type="entry name" value="Periplasmic binding protein-like II"/>
    <property type="match status" value="1"/>
</dbReference>
<dbReference type="Pfam" id="PF03466">
    <property type="entry name" value="LysR_substrate"/>
    <property type="match status" value="1"/>
</dbReference>
<dbReference type="SUPFAM" id="SSF46785">
    <property type="entry name" value="Winged helix' DNA-binding domain"/>
    <property type="match status" value="1"/>
</dbReference>
<dbReference type="InterPro" id="IPR036388">
    <property type="entry name" value="WH-like_DNA-bd_sf"/>
</dbReference>
<dbReference type="PANTHER" id="PTHR30346">
    <property type="entry name" value="TRANSCRIPTIONAL DUAL REGULATOR HCAR-RELATED"/>
    <property type="match status" value="1"/>
</dbReference>
<dbReference type="InterPro" id="IPR036390">
    <property type="entry name" value="WH_DNA-bd_sf"/>
</dbReference>
<dbReference type="GO" id="GO:0032993">
    <property type="term" value="C:protein-DNA complex"/>
    <property type="evidence" value="ECO:0007669"/>
    <property type="project" value="TreeGrafter"/>
</dbReference>
<dbReference type="PROSITE" id="PS50931">
    <property type="entry name" value="HTH_LYSR"/>
    <property type="match status" value="1"/>
</dbReference>
<feature type="domain" description="HTH lysR-type" evidence="5">
    <location>
        <begin position="1"/>
        <end position="58"/>
    </location>
</feature>
<dbReference type="Gene3D" id="1.10.10.10">
    <property type="entry name" value="Winged helix-like DNA-binding domain superfamily/Winged helix DNA-binding domain"/>
    <property type="match status" value="1"/>
</dbReference>
<dbReference type="EMBL" id="FPJG01000006">
    <property type="protein sequence ID" value="SFW78803.1"/>
    <property type="molecule type" value="Genomic_DNA"/>
</dbReference>
<proteinExistence type="inferred from homology"/>
<keyword evidence="2" id="KW-0805">Transcription regulation</keyword>
<dbReference type="PRINTS" id="PR00039">
    <property type="entry name" value="HTHLYSR"/>
</dbReference>
<protein>
    <submittedName>
        <fullName evidence="6">DNA-binding transcriptional regulator, LysR family</fullName>
    </submittedName>
</protein>
<gene>
    <name evidence="6" type="ORF">SAMN04489730_4594</name>
</gene>
<keyword evidence="3 6" id="KW-0238">DNA-binding</keyword>
<evidence type="ECO:0000256" key="2">
    <source>
        <dbReference type="ARBA" id="ARBA00023015"/>
    </source>
</evidence>
<reference evidence="7" key="1">
    <citation type="submission" date="2016-11" db="EMBL/GenBank/DDBJ databases">
        <authorList>
            <person name="Varghese N."/>
            <person name="Submissions S."/>
        </authorList>
    </citation>
    <scope>NUCLEOTIDE SEQUENCE [LARGE SCALE GENOMIC DNA]</scope>
    <source>
        <strain evidence="7">DSM 44671</strain>
    </source>
</reference>
<keyword evidence="7" id="KW-1185">Reference proteome</keyword>
<evidence type="ECO:0000313" key="6">
    <source>
        <dbReference type="EMBL" id="SFW78803.1"/>
    </source>
</evidence>
<evidence type="ECO:0000313" key="7">
    <source>
        <dbReference type="Proteomes" id="UP000182740"/>
    </source>
</evidence>
<dbReference type="STRING" id="546364.SAMN04489730_4594"/>
<evidence type="ECO:0000259" key="5">
    <source>
        <dbReference type="PROSITE" id="PS50931"/>
    </source>
</evidence>
<dbReference type="Proteomes" id="UP000182740">
    <property type="component" value="Unassembled WGS sequence"/>
</dbReference>
<dbReference type="AlphaFoldDB" id="A0A1K1S357"/>
<dbReference type="PANTHER" id="PTHR30346:SF0">
    <property type="entry name" value="HCA OPERON TRANSCRIPTIONAL ACTIVATOR HCAR"/>
    <property type="match status" value="1"/>
</dbReference>
<evidence type="ECO:0000256" key="4">
    <source>
        <dbReference type="ARBA" id="ARBA00023163"/>
    </source>
</evidence>
<dbReference type="InterPro" id="IPR000847">
    <property type="entry name" value="LysR_HTH_N"/>
</dbReference>
<accession>A0A1K1S357</accession>
<name>A0A1K1S357_9PSEU</name>
<keyword evidence="4" id="KW-0804">Transcription</keyword>
<dbReference type="FunFam" id="1.10.10.10:FF:000001">
    <property type="entry name" value="LysR family transcriptional regulator"/>
    <property type="match status" value="1"/>
</dbReference>
<dbReference type="InterPro" id="IPR005119">
    <property type="entry name" value="LysR_subst-bd"/>
</dbReference>
<evidence type="ECO:0000256" key="3">
    <source>
        <dbReference type="ARBA" id="ARBA00023125"/>
    </source>
</evidence>
<dbReference type="Gene3D" id="3.40.190.10">
    <property type="entry name" value="Periplasmic binding protein-like II"/>
    <property type="match status" value="2"/>
</dbReference>
<dbReference type="GO" id="GO:0003677">
    <property type="term" value="F:DNA binding"/>
    <property type="evidence" value="ECO:0007669"/>
    <property type="project" value="UniProtKB-KW"/>
</dbReference>
<dbReference type="GO" id="GO:0003700">
    <property type="term" value="F:DNA-binding transcription factor activity"/>
    <property type="evidence" value="ECO:0007669"/>
    <property type="project" value="InterPro"/>
</dbReference>
<evidence type="ECO:0000256" key="1">
    <source>
        <dbReference type="ARBA" id="ARBA00009437"/>
    </source>
</evidence>